<evidence type="ECO:0000259" key="1">
    <source>
        <dbReference type="Pfam" id="PF02036"/>
    </source>
</evidence>
<dbReference type="InterPro" id="IPR003033">
    <property type="entry name" value="SCP2_sterol-bd_dom"/>
</dbReference>
<organism evidence="2 3">
    <name type="scientific">Albidovulum sediminis</name>
    <dbReference type="NCBI Taxonomy" id="3066345"/>
    <lineage>
        <taxon>Bacteria</taxon>
        <taxon>Pseudomonadati</taxon>
        <taxon>Pseudomonadota</taxon>
        <taxon>Alphaproteobacteria</taxon>
        <taxon>Rhodobacterales</taxon>
        <taxon>Paracoccaceae</taxon>
        <taxon>Albidovulum</taxon>
    </lineage>
</organism>
<evidence type="ECO:0000313" key="2">
    <source>
        <dbReference type="EMBL" id="MCT8330515.1"/>
    </source>
</evidence>
<keyword evidence="3" id="KW-1185">Reference proteome</keyword>
<sequence length="172" mass="18303">MTQPPMPALPLPLPLSPLAAVLSMLMRSTLRRHPAILGRMGAAAGARFLIDVTNVPVLLLIEPALRRARVLPRSARPAHDAAIRGRLSAFLSMLHGAEDGDALFFSGELTIGGDTAAVLALRNALDDAEIDLTEEIAGLAPAAGPMARRLSGLLERRTGLSLHRVTETEVRE</sequence>
<proteinExistence type="predicted"/>
<dbReference type="Proteomes" id="UP001205601">
    <property type="component" value="Unassembled WGS sequence"/>
</dbReference>
<reference evidence="3" key="1">
    <citation type="submission" date="2023-07" db="EMBL/GenBank/DDBJ databases">
        <title>Defluviimonas sediminis sp. nov., isolated from mangrove sediment.</title>
        <authorList>
            <person name="Liu L."/>
            <person name="Li J."/>
            <person name="Huang Y."/>
            <person name="Pan J."/>
            <person name="Li M."/>
        </authorList>
    </citation>
    <scope>NUCLEOTIDE SEQUENCE [LARGE SCALE GENOMIC DNA]</scope>
    <source>
        <strain evidence="3">FT324</strain>
    </source>
</reference>
<accession>A0ABT2NSR8</accession>
<dbReference type="EMBL" id="JAOCQF010000002">
    <property type="protein sequence ID" value="MCT8330515.1"/>
    <property type="molecule type" value="Genomic_DNA"/>
</dbReference>
<dbReference type="InterPro" id="IPR036527">
    <property type="entry name" value="SCP2_sterol-bd_dom_sf"/>
</dbReference>
<gene>
    <name evidence="2" type="ORF">N5I32_13395</name>
</gene>
<dbReference type="SUPFAM" id="SSF55718">
    <property type="entry name" value="SCP-like"/>
    <property type="match status" value="1"/>
</dbReference>
<comment type="caution">
    <text evidence="2">The sequence shown here is derived from an EMBL/GenBank/DDBJ whole genome shotgun (WGS) entry which is preliminary data.</text>
</comment>
<dbReference type="Pfam" id="PF02036">
    <property type="entry name" value="SCP2"/>
    <property type="match status" value="1"/>
</dbReference>
<feature type="domain" description="SCP2" evidence="1">
    <location>
        <begin position="34"/>
        <end position="126"/>
    </location>
</feature>
<name>A0ABT2NSR8_9RHOB</name>
<evidence type="ECO:0000313" key="3">
    <source>
        <dbReference type="Proteomes" id="UP001205601"/>
    </source>
</evidence>
<protein>
    <submittedName>
        <fullName evidence="2">SCP2 sterol-binding domain-containing protein</fullName>
    </submittedName>
</protein>